<evidence type="ECO:0000313" key="1">
    <source>
        <dbReference type="EMBL" id="GAF10924.1"/>
    </source>
</evidence>
<dbReference type="EMBL" id="BAVZ01000054">
    <property type="protein sequence ID" value="GAF10924.1"/>
    <property type="molecule type" value="Genomic_DNA"/>
</dbReference>
<sequence length="52" mass="5843">MSMDKIRNLNEIKEASFALYPNAVKLQITFEGDKVTVVPTEKYEIDPVALGD</sequence>
<dbReference type="Proteomes" id="UP000019364">
    <property type="component" value="Unassembled WGS sequence"/>
</dbReference>
<dbReference type="RefSeq" id="WP_156327263.1">
    <property type="nucleotide sequence ID" value="NZ_BAVZ01000054.1"/>
</dbReference>
<reference evidence="1 2" key="1">
    <citation type="journal article" date="2014" name="Genome Announc.">
        <title>Draft Genome Sequence of Paenibacillus pini JCM 16418T, Isolated from the Rhizosphere of Pine Tree.</title>
        <authorList>
            <person name="Yuki M."/>
            <person name="Oshima K."/>
            <person name="Suda W."/>
            <person name="Oshida Y."/>
            <person name="Kitamura K."/>
            <person name="Iida Y."/>
            <person name="Hattori M."/>
            <person name="Ohkuma M."/>
        </authorList>
    </citation>
    <scope>NUCLEOTIDE SEQUENCE [LARGE SCALE GENOMIC DNA]</scope>
    <source>
        <strain evidence="1 2">JCM 16418</strain>
    </source>
</reference>
<dbReference type="AlphaFoldDB" id="W7Z8Y5"/>
<comment type="caution">
    <text evidence="1">The sequence shown here is derived from an EMBL/GenBank/DDBJ whole genome shotgun (WGS) entry which is preliminary data.</text>
</comment>
<keyword evidence="2" id="KW-1185">Reference proteome</keyword>
<name>W7Z8Y5_9BACL</name>
<proteinExistence type="predicted"/>
<protein>
    <submittedName>
        <fullName evidence="1">Uncharacterized protein</fullName>
    </submittedName>
</protein>
<gene>
    <name evidence="1" type="ORF">JCM16418_5163</name>
</gene>
<evidence type="ECO:0000313" key="2">
    <source>
        <dbReference type="Proteomes" id="UP000019364"/>
    </source>
</evidence>
<organism evidence="1 2">
    <name type="scientific">Paenibacillus pini JCM 16418</name>
    <dbReference type="NCBI Taxonomy" id="1236976"/>
    <lineage>
        <taxon>Bacteria</taxon>
        <taxon>Bacillati</taxon>
        <taxon>Bacillota</taxon>
        <taxon>Bacilli</taxon>
        <taxon>Bacillales</taxon>
        <taxon>Paenibacillaceae</taxon>
        <taxon>Paenibacillus</taxon>
    </lineage>
</organism>
<dbReference type="OrthoDB" id="9941899at2"/>
<accession>W7Z8Y5</accession>